<proteinExistence type="predicted"/>
<dbReference type="GO" id="GO:0005938">
    <property type="term" value="C:cell cortex"/>
    <property type="evidence" value="ECO:0007669"/>
    <property type="project" value="TreeGrafter"/>
</dbReference>
<evidence type="ECO:0000259" key="2">
    <source>
        <dbReference type="Pfam" id="PF14222"/>
    </source>
</evidence>
<feature type="compositionally biased region" description="Polar residues" evidence="1">
    <location>
        <begin position="1882"/>
        <end position="1898"/>
    </location>
</feature>
<evidence type="ECO:0000313" key="4">
    <source>
        <dbReference type="EMBL" id="CAI8040480.1"/>
    </source>
</evidence>
<evidence type="ECO:0000259" key="3">
    <source>
        <dbReference type="Pfam" id="PF14228"/>
    </source>
</evidence>
<feature type="domain" description="Cell morphogenesis central region" evidence="3">
    <location>
        <begin position="1138"/>
        <end position="1285"/>
    </location>
</feature>
<dbReference type="InterPro" id="IPR016024">
    <property type="entry name" value="ARM-type_fold"/>
</dbReference>
<dbReference type="Pfam" id="PF14228">
    <property type="entry name" value="MOR2-PAG1_mid"/>
    <property type="match status" value="3"/>
</dbReference>
<evidence type="ECO:0000256" key="1">
    <source>
        <dbReference type="SAM" id="MobiDB-lite"/>
    </source>
</evidence>
<dbReference type="InterPro" id="IPR025614">
    <property type="entry name" value="Cell_morpho_N"/>
</dbReference>
<feature type="domain" description="Cell morphogenesis protein N-terminal" evidence="2">
    <location>
        <begin position="127"/>
        <end position="655"/>
    </location>
</feature>
<dbReference type="PANTHER" id="PTHR12295">
    <property type="entry name" value="FURRY-RELATED"/>
    <property type="match status" value="1"/>
</dbReference>
<feature type="domain" description="Cell morphogenesis central region" evidence="3">
    <location>
        <begin position="1623"/>
        <end position="1679"/>
    </location>
</feature>
<sequence length="1913" mass="213944">MTSADQSTSPVPEADGGSAGEFVLKKLFAGFVAVSERKLQHACNQPLDYSLAKGLVRGEDAQFDQILSALNEVSSFCLRSMLTAIFKWRDMQIEQCRSNPDLTSLSNSETTDTGLPASKKDRAHFIERRELAVEFVFCLVLVEVMPRLSVHPVPESFIHSIEDLAFTHFKLQESLKDHRALSSPNVTNMRKIADLYAEVIGVLSQSRFHSVRRRFFLEIRNPDYSPATVISIIEGMSFVRVKMFPVEELEQWFVFLQECARFFLDCPREKIKAAMSALLVEILLPVAAVINLEASLPVAKKLVSLLYGHCMEHARRARYSNTYIPLATVLLAISEQTFFLNNWHLFLVQNLLPSLKRGDTKIHNIALVSLYRLVWVYMVRIKGESNKTTMLRLRTVLDTLFPRGQRGVNPKEMPLNIFVKLIQFIARERLEYAMQEVILELLSQGKTKTAIYPERMIIGLRAFLMITDSLEKKEGDPPMPINPGPLPSRGVSRVKNRFLSNTLSDETARKIGISQFYPAVRRALDGILRSLDHHVGRQLTSTNPQTGKSVEEILSTVKPKLDLLKTCVAAIPRILPDNTNQEYLTDLLSRLTIHLDHELGRAAANSLHTMVTNYPTWRHSIVQVFVQFLLRDVPDSCPLVLEATLKLLIQFVRDWRQLVTSPDRQTGAEESSEEQKKGEEGYCIPWVEACGLVTLCSYRSVTRRFSLVLLKEVRSLHEALAGQPNRVEETPVMDIIELATPAIVKRYLSTLSVAQRTELRVTNQALTLTWLADRAACFLEQGGSRAAMRDPWALCLAGLMEPSLLPKACQSATRLAWPYLYHRMAKAYMVLDPAGLVADKGDKPSSMRGKGRPIVSTVETFLWRNYFIFASCSAPPSSSQESSQDGAGRPFPTARDLFQRVVPLIRWDGEIREVAVTALGLVNPPAFGDLVEQLQPVIHDALEQRKDVKRRRRREALKIQITRVFSLAAEHGCFQHSHVARTEHGQLSPVLLDFIEGIKSHFDSEKEGVHSYPELRLHFAGLIANIINGVPQGESRMLLLSPVTRQGLFYLFATWCGLWQRVDVDTLARNPQISFNSLQAMSALLCCGPVFQADGLEKNSLLYRWLDNMLNCKEGRVQALGQRTVQLLLANNANCPTLLRWVVDRCYDNQPGAAQLCFHALATTMETFPDYPFDMVTVLHVVLFKTADPEPSVRERAMQLLQLLDSRFLSESGHSRPELLGCLTGGTYSQSHIVFSKELATTNPELTFPIFSEMVYRFEMAPHSGQRSILQYMVPWLANMELVEENQSSPYIAHSTAAHASWPRPSSAVLQGTGWGSLDGTKLVLHNLLYITAKFGEEHTAEVEGLWSALCSWQNNLRITINYLARLTCACGNMAVMVQHAKRIMVSFSHSHASAIITELIRDLQSVEIISAELQPSDSPPFYCMSGGQGEGRREREGKREAKGSEGEEWSVRWRSAVRGREGSPVALPVPPSFKQHFASLKTLLKLPVRQLVPLHRCNFALMILSELVLELQSEVEWTEHLPLLLHQGSAGQLSDCSSLQRQHASCSTGQASTARNESGSSPCSPFEAMEHADCISSERSLPRQASSSLVQDAQELIKHISQRECRRPRWPFADISNCSGEVADLSFLVNKIIRVFSYASPSELKEKWARKALNWATSCSSHQYASQSFQVCRALQLPLSPHMFREILTRLAESAADTNEDMQSYVMEIVLTLECALDHLPLNDGEAVQASVNSGSLQTTSEPTPAQSMECPLSPPSSTDSIRRHHRVRSITSKQEMIPQRLVSVHGQIHSGLPLLVAPLPSISSQSPAGADGCKEPTEELKLLEEVEESSGPPPELAEEEPKGRVRMKIAPLSTAQHLHVSGGQQKATGVEHSHAFSDTAALSSSEETPHNPCSSSRLRKGSEHPRPSWHL</sequence>
<dbReference type="GO" id="GO:0000902">
    <property type="term" value="P:cell morphogenesis"/>
    <property type="evidence" value="ECO:0007669"/>
    <property type="project" value="InterPro"/>
</dbReference>
<dbReference type="GO" id="GO:0030427">
    <property type="term" value="C:site of polarized growth"/>
    <property type="evidence" value="ECO:0007669"/>
    <property type="project" value="TreeGrafter"/>
</dbReference>
<dbReference type="InterPro" id="IPR029473">
    <property type="entry name" value="MOR2-PAG1_mid"/>
</dbReference>
<reference evidence="4" key="1">
    <citation type="submission" date="2023-03" db="EMBL/GenBank/DDBJ databases">
        <authorList>
            <person name="Steffen K."/>
            <person name="Cardenas P."/>
        </authorList>
    </citation>
    <scope>NUCLEOTIDE SEQUENCE</scope>
</reference>
<evidence type="ECO:0000313" key="5">
    <source>
        <dbReference type="Proteomes" id="UP001174909"/>
    </source>
</evidence>
<dbReference type="PANTHER" id="PTHR12295:SF30">
    <property type="entry name" value="PROTEIN FURRY"/>
    <property type="match status" value="1"/>
</dbReference>
<protein>
    <submittedName>
        <fullName evidence="4">Protein furry homolog-like</fullName>
    </submittedName>
</protein>
<dbReference type="InterPro" id="IPR039867">
    <property type="entry name" value="Furry/Tao3/Mor2"/>
</dbReference>
<feature type="region of interest" description="Disordered" evidence="1">
    <location>
        <begin position="1426"/>
        <end position="1446"/>
    </location>
</feature>
<dbReference type="Pfam" id="PF14222">
    <property type="entry name" value="MOR2-PAG1_N"/>
    <property type="match status" value="1"/>
</dbReference>
<gene>
    <name evidence="4" type="ORF">GBAR_LOCUS22552</name>
</gene>
<feature type="region of interest" description="Disordered" evidence="1">
    <location>
        <begin position="1826"/>
        <end position="1913"/>
    </location>
</feature>
<feature type="domain" description="Cell morphogenesis central region" evidence="3">
    <location>
        <begin position="687"/>
        <end position="1057"/>
    </location>
</feature>
<feature type="compositionally biased region" description="Basic and acidic residues" evidence="1">
    <location>
        <begin position="1902"/>
        <end position="1913"/>
    </location>
</feature>
<dbReference type="Proteomes" id="UP001174909">
    <property type="component" value="Unassembled WGS sequence"/>
</dbReference>
<dbReference type="SUPFAM" id="SSF48371">
    <property type="entry name" value="ARM repeat"/>
    <property type="match status" value="1"/>
</dbReference>
<organism evidence="4 5">
    <name type="scientific">Geodia barretti</name>
    <name type="common">Barrett's horny sponge</name>
    <dbReference type="NCBI Taxonomy" id="519541"/>
    <lineage>
        <taxon>Eukaryota</taxon>
        <taxon>Metazoa</taxon>
        <taxon>Porifera</taxon>
        <taxon>Demospongiae</taxon>
        <taxon>Heteroscleromorpha</taxon>
        <taxon>Tetractinellida</taxon>
        <taxon>Astrophorina</taxon>
        <taxon>Geodiidae</taxon>
        <taxon>Geodia</taxon>
    </lineage>
</organism>
<keyword evidence="5" id="KW-1185">Reference proteome</keyword>
<dbReference type="EMBL" id="CASHTH010003110">
    <property type="protein sequence ID" value="CAI8040480.1"/>
    <property type="molecule type" value="Genomic_DNA"/>
</dbReference>
<comment type="caution">
    <text evidence="4">The sequence shown here is derived from an EMBL/GenBank/DDBJ whole genome shotgun (WGS) entry which is preliminary data.</text>
</comment>
<name>A0AA35X6Z4_GEOBA</name>
<feature type="compositionally biased region" description="Basic and acidic residues" evidence="1">
    <location>
        <begin position="1431"/>
        <end position="1446"/>
    </location>
</feature>
<accession>A0AA35X6Z4</accession>
<feature type="compositionally biased region" description="Polar residues" evidence="1">
    <location>
        <begin position="1737"/>
        <end position="1748"/>
    </location>
</feature>
<feature type="region of interest" description="Disordered" evidence="1">
    <location>
        <begin position="1737"/>
        <end position="1764"/>
    </location>
</feature>